<dbReference type="AlphaFoldDB" id="A0A9N9MQP8"/>
<sequence>MSKLLVLIVAGFSLLMPQNSASLYCFNQPCPTNAVSCDRDFVFVNASSAQVNIFCLDDHSETLSVKSNIRIMEICYCFLGEVLKTFTLYKSIKLYKTTAHEYIEDFANED</sequence>
<gene>
    <name evidence="2" type="ORF">CEUTPL_LOCUS8760</name>
</gene>
<dbReference type="Proteomes" id="UP001152799">
    <property type="component" value="Chromosome 4"/>
</dbReference>
<proteinExistence type="predicted"/>
<evidence type="ECO:0000313" key="2">
    <source>
        <dbReference type="EMBL" id="CAG9768213.1"/>
    </source>
</evidence>
<feature type="chain" id="PRO_5040308685" evidence="1">
    <location>
        <begin position="22"/>
        <end position="110"/>
    </location>
</feature>
<evidence type="ECO:0000256" key="1">
    <source>
        <dbReference type="SAM" id="SignalP"/>
    </source>
</evidence>
<name>A0A9N9MQP8_9CUCU</name>
<dbReference type="EMBL" id="OU892280">
    <property type="protein sequence ID" value="CAG9768213.1"/>
    <property type="molecule type" value="Genomic_DNA"/>
</dbReference>
<accession>A0A9N9MQP8</accession>
<feature type="signal peptide" evidence="1">
    <location>
        <begin position="1"/>
        <end position="21"/>
    </location>
</feature>
<keyword evidence="3" id="KW-1185">Reference proteome</keyword>
<keyword evidence="1" id="KW-0732">Signal</keyword>
<evidence type="ECO:0000313" key="3">
    <source>
        <dbReference type="Proteomes" id="UP001152799"/>
    </source>
</evidence>
<reference evidence="2" key="1">
    <citation type="submission" date="2022-01" db="EMBL/GenBank/DDBJ databases">
        <authorList>
            <person name="King R."/>
        </authorList>
    </citation>
    <scope>NUCLEOTIDE SEQUENCE</scope>
</reference>
<organism evidence="2 3">
    <name type="scientific">Ceutorhynchus assimilis</name>
    <name type="common">cabbage seed weevil</name>
    <dbReference type="NCBI Taxonomy" id="467358"/>
    <lineage>
        <taxon>Eukaryota</taxon>
        <taxon>Metazoa</taxon>
        <taxon>Ecdysozoa</taxon>
        <taxon>Arthropoda</taxon>
        <taxon>Hexapoda</taxon>
        <taxon>Insecta</taxon>
        <taxon>Pterygota</taxon>
        <taxon>Neoptera</taxon>
        <taxon>Endopterygota</taxon>
        <taxon>Coleoptera</taxon>
        <taxon>Polyphaga</taxon>
        <taxon>Cucujiformia</taxon>
        <taxon>Curculionidae</taxon>
        <taxon>Ceutorhynchinae</taxon>
        <taxon>Ceutorhynchus</taxon>
    </lineage>
</organism>
<protein>
    <submittedName>
        <fullName evidence="2">Uncharacterized protein</fullName>
    </submittedName>
</protein>